<dbReference type="EMBL" id="CALSBS010000005">
    <property type="protein sequence ID" value="CAH6636760.1"/>
    <property type="molecule type" value="Genomic_DNA"/>
</dbReference>
<keyword evidence="3" id="KW-1185">Reference proteome</keyword>
<dbReference type="Proteomes" id="UP001152651">
    <property type="component" value="Unassembled WGS sequence"/>
</dbReference>
<feature type="transmembrane region" description="Helical" evidence="1">
    <location>
        <begin position="172"/>
        <end position="191"/>
    </location>
</feature>
<gene>
    <name evidence="2" type="primary">wcaD</name>
    <name evidence="2" type="ORF">FBBNIHIM_08020</name>
</gene>
<keyword evidence="1" id="KW-0812">Transmembrane</keyword>
<dbReference type="InterPro" id="IPR024013">
    <property type="entry name" value="Colanic_acid_synth_WcaD"/>
</dbReference>
<feature type="transmembrane region" description="Helical" evidence="1">
    <location>
        <begin position="85"/>
        <end position="105"/>
    </location>
</feature>
<sequence length="407" mass="45600">MSRSIRICSYLLLPLIYLLVNVKIAQLGESFPITIVTFLPLLLLLYVDLINLKKLMIALGAGAGLTLFNYLFGQSYDASKYVTSTMLFVYIVIIVGMVWSIRFKVISPHNHRKILRGFYMVIGVIVMLAAVEMLQIIVSGGSSLMETISKYLIYSNSYVLNFIKFGGKRTTALYFEPAFFALALISIWLCIKQFGIKTPKADAMILAGIILSGSFSGVMTFILFYLLEWAFQYLNKEAIKKKLPLAIISLAVFLVGLVFAFPYISERLGDLGTEGSSSYYRIVGPLVMVGYSLTHIDGVVRFGSLYEYVASFGIFNGADVGKTIDNGLYLLIIYFSWFAVILTAWYMINVGKMTINAFGNNRNFRVQLFLFTPISLFFTGSIFSPEYAFLIVCPFILRKALNMADNG</sequence>
<comment type="caution">
    <text evidence="2">The sequence shown here is derived from an EMBL/GenBank/DDBJ whole genome shotgun (WGS) entry which is preliminary data.</text>
</comment>
<feature type="transmembrane region" description="Helical" evidence="1">
    <location>
        <begin position="368"/>
        <end position="397"/>
    </location>
</feature>
<feature type="transmembrane region" description="Helical" evidence="1">
    <location>
        <begin position="7"/>
        <end position="25"/>
    </location>
</feature>
<name>A0ABN8T9U7_9ENTR</name>
<proteinExistence type="predicted"/>
<keyword evidence="1" id="KW-0472">Membrane</keyword>
<evidence type="ECO:0000313" key="3">
    <source>
        <dbReference type="Proteomes" id="UP001152651"/>
    </source>
</evidence>
<evidence type="ECO:0000313" key="2">
    <source>
        <dbReference type="EMBL" id="CAH6636760.1"/>
    </source>
</evidence>
<feature type="transmembrane region" description="Helical" evidence="1">
    <location>
        <begin position="328"/>
        <end position="348"/>
    </location>
</feature>
<reference evidence="2" key="1">
    <citation type="submission" date="2022-05" db="EMBL/GenBank/DDBJ databases">
        <authorList>
            <person name="Blom J."/>
        </authorList>
    </citation>
    <scope>NUCLEOTIDE SEQUENCE</scope>
    <source>
        <strain evidence="2">Type strain: CPO20170097</strain>
    </source>
</reference>
<keyword evidence="1" id="KW-1133">Transmembrane helix</keyword>
<dbReference type="NCBIfam" id="TIGR04010">
    <property type="entry name" value="WcaD"/>
    <property type="match status" value="1"/>
</dbReference>
<feature type="transmembrane region" description="Helical" evidence="1">
    <location>
        <begin position="31"/>
        <end position="49"/>
    </location>
</feature>
<evidence type="ECO:0000256" key="1">
    <source>
        <dbReference type="SAM" id="Phobius"/>
    </source>
</evidence>
<protein>
    <submittedName>
        <fullName evidence="2">Colanic acid polymerase WcaD</fullName>
    </submittedName>
</protein>
<dbReference type="RefSeq" id="WP_253897517.1">
    <property type="nucleotide sequence ID" value="NZ_CALSBS010000005.1"/>
</dbReference>
<accession>A0ABN8T9U7</accession>
<feature type="transmembrane region" description="Helical" evidence="1">
    <location>
        <begin position="56"/>
        <end position="73"/>
    </location>
</feature>
<feature type="transmembrane region" description="Helical" evidence="1">
    <location>
        <begin position="245"/>
        <end position="264"/>
    </location>
</feature>
<feature type="transmembrane region" description="Helical" evidence="1">
    <location>
        <begin position="117"/>
        <end position="138"/>
    </location>
</feature>
<feature type="transmembrane region" description="Helical" evidence="1">
    <location>
        <begin position="203"/>
        <end position="225"/>
    </location>
</feature>
<organism evidence="2 3">
    <name type="scientific">Pseudocitrobacter vendiensis</name>
    <dbReference type="NCBI Taxonomy" id="2488306"/>
    <lineage>
        <taxon>Bacteria</taxon>
        <taxon>Pseudomonadati</taxon>
        <taxon>Pseudomonadota</taxon>
        <taxon>Gammaproteobacteria</taxon>
        <taxon>Enterobacterales</taxon>
        <taxon>Enterobacteriaceae</taxon>
        <taxon>Pseudocitrobacter</taxon>
    </lineage>
</organism>